<evidence type="ECO:0000256" key="1">
    <source>
        <dbReference type="SAM" id="SignalP"/>
    </source>
</evidence>
<dbReference type="RefSeq" id="WP_051519301.1">
    <property type="nucleotide sequence ID" value="NZ_JBOK01000002.1"/>
</dbReference>
<dbReference type="InterPro" id="IPR007298">
    <property type="entry name" value="Cu-R_lipoprotein_NlpE"/>
</dbReference>
<dbReference type="Gene3D" id="2.40.128.640">
    <property type="match status" value="1"/>
</dbReference>
<dbReference type="Proteomes" id="UP000020766">
    <property type="component" value="Unassembled WGS sequence"/>
</dbReference>
<gene>
    <name evidence="2" type="ORF">AX13_06455</name>
</gene>
<sequence length="163" mass="17557">MTHHPTARRALLLSLATAALLAGCQSPPPTENVPPPRIDLLGRGPLGDVPQTMLDWAGTYQAILPCNGCPGIAMSVQLRADQTAVVRERRLGGDAEPTPAQTYQGPFRFDPPAGSMVTLGQEAEPPAYRFFVAEGWIELRDRHTGAALTSTPAYRLRKTSLSQ</sequence>
<accession>A0A014QDV7</accession>
<keyword evidence="1" id="KW-0732">Signal</keyword>
<evidence type="ECO:0000313" key="3">
    <source>
        <dbReference type="Proteomes" id="UP000020766"/>
    </source>
</evidence>
<keyword evidence="3" id="KW-1185">Reference proteome</keyword>
<name>A0A014QDV7_9BURK</name>
<protein>
    <recommendedName>
        <fullName evidence="4">Lipoprotein</fullName>
    </recommendedName>
</protein>
<dbReference type="PATRIC" id="fig|1457173.3.peg.292"/>
<evidence type="ECO:0008006" key="4">
    <source>
        <dbReference type="Google" id="ProtNLM"/>
    </source>
</evidence>
<reference evidence="2 3" key="1">
    <citation type="submission" date="2014-01" db="EMBL/GenBank/DDBJ databases">
        <title>Interspecies Systems Biology Uncovers Metabolites Affecting C. elegans Gene Expression and Life History Traits.</title>
        <authorList>
            <person name="Watson E."/>
            <person name="Macneil L.T."/>
            <person name="Ritter A.D."/>
            <person name="Yilmaz L.S."/>
            <person name="Rosebrock A.P."/>
            <person name="Caudy A.A."/>
            <person name="Walhout A.J."/>
        </authorList>
    </citation>
    <scope>NUCLEOTIDE SEQUENCE [LARGE SCALE GENOMIC DNA]</scope>
    <source>
        <strain evidence="2 3">DA1877</strain>
    </source>
</reference>
<dbReference type="Pfam" id="PF04170">
    <property type="entry name" value="NlpE"/>
    <property type="match status" value="1"/>
</dbReference>
<dbReference type="EMBL" id="JBOK01000002">
    <property type="protein sequence ID" value="EXU81432.1"/>
    <property type="molecule type" value="Genomic_DNA"/>
</dbReference>
<organism evidence="2 3">
    <name type="scientific">Comamonas aquatica DA1877</name>
    <dbReference type="NCBI Taxonomy" id="1457173"/>
    <lineage>
        <taxon>Bacteria</taxon>
        <taxon>Pseudomonadati</taxon>
        <taxon>Pseudomonadota</taxon>
        <taxon>Betaproteobacteria</taxon>
        <taxon>Burkholderiales</taxon>
        <taxon>Comamonadaceae</taxon>
        <taxon>Comamonas</taxon>
    </lineage>
</organism>
<feature type="signal peptide" evidence="1">
    <location>
        <begin position="1"/>
        <end position="22"/>
    </location>
</feature>
<evidence type="ECO:0000313" key="2">
    <source>
        <dbReference type="EMBL" id="EXU81432.1"/>
    </source>
</evidence>
<feature type="chain" id="PRO_5001473292" description="Lipoprotein" evidence="1">
    <location>
        <begin position="23"/>
        <end position="163"/>
    </location>
</feature>
<proteinExistence type="predicted"/>
<dbReference type="AlphaFoldDB" id="A0A014QDV7"/>
<comment type="caution">
    <text evidence="2">The sequence shown here is derived from an EMBL/GenBank/DDBJ whole genome shotgun (WGS) entry which is preliminary data.</text>
</comment>